<dbReference type="InterPro" id="IPR052029">
    <property type="entry name" value="PpiD_chaperone"/>
</dbReference>
<evidence type="ECO:0000256" key="9">
    <source>
        <dbReference type="ARBA" id="ARBA00030642"/>
    </source>
</evidence>
<keyword evidence="8" id="KW-0143">Chaperone</keyword>
<dbReference type="Proteomes" id="UP000262699">
    <property type="component" value="Unassembled WGS sequence"/>
</dbReference>
<dbReference type="GO" id="GO:0005886">
    <property type="term" value="C:plasma membrane"/>
    <property type="evidence" value="ECO:0007669"/>
    <property type="project" value="UniProtKB-SubCell"/>
</dbReference>
<dbReference type="InterPro" id="IPR000297">
    <property type="entry name" value="PPIase_PpiC"/>
</dbReference>
<dbReference type="Pfam" id="PF13145">
    <property type="entry name" value="Rotamase_2"/>
    <property type="match status" value="1"/>
</dbReference>
<evidence type="ECO:0000256" key="5">
    <source>
        <dbReference type="ARBA" id="ARBA00022692"/>
    </source>
</evidence>
<dbReference type="Pfam" id="PF13624">
    <property type="entry name" value="SurA_N_3"/>
    <property type="match status" value="1"/>
</dbReference>
<keyword evidence="5 16" id="KW-0812">Transmembrane</keyword>
<protein>
    <recommendedName>
        <fullName evidence="2">Parvulin-like PPIase</fullName>
    </recommendedName>
    <alternativeName>
        <fullName evidence="9">Peptidyl-prolyl cis-trans isomerase plp</fullName>
    </alternativeName>
    <alternativeName>
        <fullName evidence="12">Periplasmic chaperone PpiD</fullName>
    </alternativeName>
    <alternativeName>
        <fullName evidence="13">Periplasmic folding chaperone</fullName>
    </alternativeName>
    <alternativeName>
        <fullName evidence="10">Rotamase plp</fullName>
    </alternativeName>
</protein>
<keyword evidence="6 16" id="KW-1133">Transmembrane helix</keyword>
<evidence type="ECO:0000313" key="19">
    <source>
        <dbReference type="Proteomes" id="UP000262699"/>
    </source>
</evidence>
<evidence type="ECO:0000256" key="10">
    <source>
        <dbReference type="ARBA" id="ARBA00031484"/>
    </source>
</evidence>
<dbReference type="PANTHER" id="PTHR47529:SF1">
    <property type="entry name" value="PERIPLASMIC CHAPERONE PPID"/>
    <property type="match status" value="1"/>
</dbReference>
<sequence length="959" mass="101877">MIDIAIPSASWCPGSTERRRRFNDRHELLRGQARAADQRAVDVRRGEDRVGVRPRHRSAIEDPDAVRRLTHHLAHLGAGDGVDRGDFLDRGRAARADRPARFVGKREPLAARILGHRLLDLRLNDAFGAPGVALGLGLAAAQDDRQPVTARGGGLRPGVVTRLVLVGAPFAVADDDRRRAGFLEHRRGDAAGVRARIALVHVLRPDRQRAGMFRRQREQRGGHAQRHVHPRMRGGGGGDRLDLHDRGAQSVHLPVSRHQLPPCHRIPRLNLHSYAARASPSPRAQACRGPHRPLKRATPAFSVLRERTDASMLNFFRRVVKSKFGVIFTLAALAIIAISFGVADINGMRQGGTASGTTLIEVAGDGVSEIDLRQRTRLALDAVRAEQQGIDMAGFLNAGGFESVVARVENGLVLEQFAQQSGMVASKALVDGQIASIPAFQGFDGKFSQTNFERALAQRQITPEQLRTDIARETYAQWLLTPTIGAGQVGDQLALPYANLLLERRKGQIALIPAAVNASANPTDQQLSGFYSDNRARYMIPERRVVRYAIVTPDAYAARVQVTDADLQAAYKAAGDKYAPSATRTLEQVIVLDQALATKIAAQVKGGTTVAAAARAAGLEATTATNVKQSTFATQTSADIAAAAFAAPQGALVGPIKSPLGFHIIKVAGVSQSAGKPLAAVRDELTAEVRKKKELQVIADAQQKLDSGIADGATFDELIADQKLSAQTTPALTAQGLNPDAPTQAPDPRVATVMQAGFAAQDGDAPQIVPIGQDGTFAIVALGRTVPAAARPLQSIRDTVVQDWRRQQAKLAARRVADAVVANVGRGTALQQALGAAGVTGGPGIQTIDVSRAELAARRVQLPPPVALMFNLKQGGAKLIEAPNSGGWFVVTVTGITPGDARKAPGAIQSTRQGLGSVIGREYAEQFTNAARKQLGATRNAAGLAKLKADLAGQGAAAE</sequence>
<comment type="subcellular location">
    <subcellularLocation>
        <location evidence="1">Cell inner membrane</location>
        <topology evidence="1">Single-pass type II membrane protein</topology>
        <orientation evidence="1">Periplasmic side</orientation>
    </subcellularLocation>
</comment>
<dbReference type="SUPFAM" id="SSF54534">
    <property type="entry name" value="FKBP-like"/>
    <property type="match status" value="1"/>
</dbReference>
<keyword evidence="4" id="KW-0997">Cell inner membrane</keyword>
<evidence type="ECO:0000256" key="2">
    <source>
        <dbReference type="ARBA" id="ARBA00018370"/>
    </source>
</evidence>
<reference evidence="18 19" key="1">
    <citation type="journal article" date="2018" name="Nat. Biotechnol.">
        <title>A standardized bacterial taxonomy based on genome phylogeny substantially revises the tree of life.</title>
        <authorList>
            <person name="Parks D.H."/>
            <person name="Chuvochina M."/>
            <person name="Waite D.W."/>
            <person name="Rinke C."/>
            <person name="Skarshewski A."/>
            <person name="Chaumeil P.A."/>
            <person name="Hugenholtz P."/>
        </authorList>
    </citation>
    <scope>NUCLEOTIDE SEQUENCE [LARGE SCALE GENOMIC DNA]</scope>
    <source>
        <strain evidence="18">UBA9015</strain>
    </source>
</reference>
<gene>
    <name evidence="18" type="ORF">DEP91_04180</name>
</gene>
<comment type="caution">
    <text evidence="18">The sequence shown here is derived from an EMBL/GenBank/DDBJ whole genome shotgun (WGS) entry which is preliminary data.</text>
</comment>
<evidence type="ECO:0000256" key="12">
    <source>
        <dbReference type="ARBA" id="ARBA00040743"/>
    </source>
</evidence>
<evidence type="ECO:0000256" key="1">
    <source>
        <dbReference type="ARBA" id="ARBA00004382"/>
    </source>
</evidence>
<name>A0A3D0W9Y8_9SPHN</name>
<feature type="region of interest" description="Disordered" evidence="15">
    <location>
        <begin position="214"/>
        <end position="236"/>
    </location>
</feature>
<evidence type="ECO:0000256" key="4">
    <source>
        <dbReference type="ARBA" id="ARBA00022519"/>
    </source>
</evidence>
<evidence type="ECO:0000256" key="8">
    <source>
        <dbReference type="ARBA" id="ARBA00023186"/>
    </source>
</evidence>
<keyword evidence="14" id="KW-0697">Rotamase</keyword>
<dbReference type="AlphaFoldDB" id="A0A3D0W9Y8"/>
<dbReference type="GO" id="GO:0003755">
    <property type="term" value="F:peptidyl-prolyl cis-trans isomerase activity"/>
    <property type="evidence" value="ECO:0007669"/>
    <property type="project" value="UniProtKB-KW"/>
</dbReference>
<evidence type="ECO:0000256" key="14">
    <source>
        <dbReference type="PROSITE-ProRule" id="PRU00278"/>
    </source>
</evidence>
<evidence type="ECO:0000256" key="11">
    <source>
        <dbReference type="ARBA" id="ARBA00038408"/>
    </source>
</evidence>
<proteinExistence type="inferred from homology"/>
<dbReference type="EMBL" id="DOYJ01000121">
    <property type="protein sequence ID" value="HCB75359.1"/>
    <property type="molecule type" value="Genomic_DNA"/>
</dbReference>
<evidence type="ECO:0000256" key="7">
    <source>
        <dbReference type="ARBA" id="ARBA00023136"/>
    </source>
</evidence>
<evidence type="ECO:0000313" key="18">
    <source>
        <dbReference type="EMBL" id="HCB75359.1"/>
    </source>
</evidence>
<keyword evidence="3" id="KW-1003">Cell membrane</keyword>
<evidence type="ECO:0000256" key="13">
    <source>
        <dbReference type="ARBA" id="ARBA00042775"/>
    </source>
</evidence>
<evidence type="ECO:0000259" key="17">
    <source>
        <dbReference type="PROSITE" id="PS50198"/>
    </source>
</evidence>
<keyword evidence="7 16" id="KW-0472">Membrane</keyword>
<dbReference type="PROSITE" id="PS50198">
    <property type="entry name" value="PPIC_PPIASE_2"/>
    <property type="match status" value="1"/>
</dbReference>
<evidence type="ECO:0000256" key="6">
    <source>
        <dbReference type="ARBA" id="ARBA00022989"/>
    </source>
</evidence>
<dbReference type="PANTHER" id="PTHR47529">
    <property type="entry name" value="PEPTIDYL-PROLYL CIS-TRANS ISOMERASE D"/>
    <property type="match status" value="1"/>
</dbReference>
<feature type="domain" description="PpiC" evidence="17">
    <location>
        <begin position="541"/>
        <end position="669"/>
    </location>
</feature>
<keyword evidence="14" id="KW-0413">Isomerase</keyword>
<feature type="transmembrane region" description="Helical" evidence="16">
    <location>
        <begin position="324"/>
        <end position="343"/>
    </location>
</feature>
<dbReference type="InterPro" id="IPR046357">
    <property type="entry name" value="PPIase_dom_sf"/>
</dbReference>
<evidence type="ECO:0000256" key="16">
    <source>
        <dbReference type="SAM" id="Phobius"/>
    </source>
</evidence>
<accession>A0A3D0W9Y8</accession>
<dbReference type="InterPro" id="IPR027304">
    <property type="entry name" value="Trigger_fact/SurA_dom_sf"/>
</dbReference>
<dbReference type="Gene3D" id="3.10.50.40">
    <property type="match status" value="1"/>
</dbReference>
<comment type="similarity">
    <text evidence="11">Belongs to the PpiD chaperone family.</text>
</comment>
<feature type="compositionally biased region" description="Basic residues" evidence="15">
    <location>
        <begin position="223"/>
        <end position="232"/>
    </location>
</feature>
<evidence type="ECO:0000256" key="3">
    <source>
        <dbReference type="ARBA" id="ARBA00022475"/>
    </source>
</evidence>
<dbReference type="SUPFAM" id="SSF109998">
    <property type="entry name" value="Triger factor/SurA peptide-binding domain-like"/>
    <property type="match status" value="1"/>
</dbReference>
<organism evidence="18 19">
    <name type="scientific">Sphingomonas bacterium</name>
    <dbReference type="NCBI Taxonomy" id="1895847"/>
    <lineage>
        <taxon>Bacteria</taxon>
        <taxon>Pseudomonadati</taxon>
        <taxon>Pseudomonadota</taxon>
        <taxon>Alphaproteobacteria</taxon>
        <taxon>Sphingomonadales</taxon>
        <taxon>Sphingomonadaceae</taxon>
        <taxon>Sphingomonas</taxon>
    </lineage>
</organism>
<evidence type="ECO:0000256" key="15">
    <source>
        <dbReference type="SAM" id="MobiDB-lite"/>
    </source>
</evidence>